<dbReference type="InterPro" id="IPR001769">
    <property type="entry name" value="Gingipain"/>
</dbReference>
<evidence type="ECO:0000313" key="4">
    <source>
        <dbReference type="Proteomes" id="UP000264062"/>
    </source>
</evidence>
<dbReference type="GO" id="GO:0008234">
    <property type="term" value="F:cysteine-type peptidase activity"/>
    <property type="evidence" value="ECO:0007669"/>
    <property type="project" value="InterPro"/>
</dbReference>
<feature type="non-terminal residue" evidence="3">
    <location>
        <position position="968"/>
    </location>
</feature>
<dbReference type="InterPro" id="IPR029030">
    <property type="entry name" value="Caspase-like_dom_sf"/>
</dbReference>
<keyword evidence="1" id="KW-0732">Signal</keyword>
<gene>
    <name evidence="3" type="ORF">DCW38_03345</name>
</gene>
<sequence>MHKMRKILFYLSLILIFFLQSFCDEKTVDLLWEERGLFVFSYPAVLDDESDVNLPFMIYSFSDEFSSVKIDSFMFLESAVKKDYSLISFYGNIPLSMEPSVQEKSFNGEFSERIILNSDSKTVKIFPFRYNESQLTYFKKVKIFFTPSFKSGRKEEPVYDYLIICPSAYDTVFERLKKWKTRRGFKTRLITTDSVFFVSSGIDSAERLRNFIVGEYNTYHFKYLLLGGDRASIPVRRMYAMDCNAEYYTDEDSIPADIYYSNLEGDFNFDNDGIYGEIEDSCDLTQEIFIGRILFDTVTYKPGPIITRIIDYEQTKDTEHLNRGMFLGMILWNPPFTPGGEAKEIIFNDIIPSDYHIKKFYEHWGHSGKIDILDSMDMGYGIVNHNGHGSFKGIWVDTLTSLSRGDMTGLTNGSKTGLFYSIGCWIGAFDRDNTTYSLHSITQNMQNSPTGGFVSIITNSRYGWGAPGYPGYGVSDMLDYRFFTLLFNESCKEGGYLLCKLKSEISSLSEDENLYRWHIYQLNYFGDPSTSIYTGYPDSVNMSLKRNEDILSAVFRKSDGSPAENIFVCISKDTIFRRGLTDANGLFEADLSGIGDSLLYITATGTMAATIIDSFNMLEADSVYVSLKFDTLFAGAVNAITLFNSSILPLTATIKSAFIDSTFSVGAEETLQIGYTPVASIDRADTLTLSVFETGQKDTFISMIKQTIISFDTIRFDNTVFKTTVSKNHEKTLKDMTLRIMLNGTAEILDTLVCGDFSGSISLSEPTGIPHGLEYMTVDAYLYKDDTLLSHKKEYINNGEFSYFDDFSSDLSNWKYHTSNWVINGDNQLYAGYENHYLNNMNDTIISNQFLIYPGSLCSIYIDAYLPSLEFIGGEPIFDLDGMFVKLIKEETDTFILDFISSGGALKDEQSMRIKGWRVYATENQTPAHANLLFQFISDSVIVDSGVYINSIKMIPPYHYEETTSITR</sequence>
<evidence type="ECO:0000256" key="1">
    <source>
        <dbReference type="ARBA" id="ARBA00022729"/>
    </source>
</evidence>
<evidence type="ECO:0000259" key="2">
    <source>
        <dbReference type="Pfam" id="PF01364"/>
    </source>
</evidence>
<reference evidence="3 4" key="1">
    <citation type="journal article" date="2018" name="Nat. Biotechnol.">
        <title>A standardized bacterial taxonomy based on genome phylogeny substantially revises the tree of life.</title>
        <authorList>
            <person name="Parks D.H."/>
            <person name="Chuvochina M."/>
            <person name="Waite D.W."/>
            <person name="Rinke C."/>
            <person name="Skarshewski A."/>
            <person name="Chaumeil P.A."/>
            <person name="Hugenholtz P."/>
        </authorList>
    </citation>
    <scope>NUCLEOTIDE SEQUENCE [LARGE SCALE GENOMIC DNA]</scope>
    <source>
        <strain evidence="3">UBA9956</strain>
    </source>
</reference>
<accession>A0A350H9I2</accession>
<comment type="caution">
    <text evidence="3">The sequence shown here is derived from an EMBL/GenBank/DDBJ whole genome shotgun (WGS) entry which is preliminary data.</text>
</comment>
<dbReference type="Pfam" id="PF01364">
    <property type="entry name" value="Peptidase_C25"/>
    <property type="match status" value="1"/>
</dbReference>
<dbReference type="Gene3D" id="3.40.50.10390">
    <property type="entry name" value="Gingipain r, domain 1"/>
    <property type="match status" value="1"/>
</dbReference>
<dbReference type="EMBL" id="DMZY01000101">
    <property type="protein sequence ID" value="HAV92198.1"/>
    <property type="molecule type" value="Genomic_DNA"/>
</dbReference>
<evidence type="ECO:0000313" key="3">
    <source>
        <dbReference type="EMBL" id="HAV92198.1"/>
    </source>
</evidence>
<proteinExistence type="predicted"/>
<organism evidence="3 4">
    <name type="scientific">candidate division WOR-3 bacterium</name>
    <dbReference type="NCBI Taxonomy" id="2052148"/>
    <lineage>
        <taxon>Bacteria</taxon>
        <taxon>Bacteria division WOR-3</taxon>
    </lineage>
</organism>
<dbReference type="SUPFAM" id="SSF52129">
    <property type="entry name" value="Caspase-like"/>
    <property type="match status" value="1"/>
</dbReference>
<name>A0A350H9I2_UNCW3</name>
<feature type="domain" description="Gingipain" evidence="2">
    <location>
        <begin position="161"/>
        <end position="531"/>
    </location>
</feature>
<dbReference type="AlphaFoldDB" id="A0A350H9I2"/>
<dbReference type="Proteomes" id="UP000264062">
    <property type="component" value="Unassembled WGS sequence"/>
</dbReference>
<dbReference type="InterPro" id="IPR029031">
    <property type="entry name" value="Gingipain_N_sf"/>
</dbReference>
<protein>
    <recommendedName>
        <fullName evidence="2">Gingipain domain-containing protein</fullName>
    </recommendedName>
</protein>
<dbReference type="Gene3D" id="3.40.50.1460">
    <property type="match status" value="1"/>
</dbReference>
<dbReference type="GO" id="GO:0006508">
    <property type="term" value="P:proteolysis"/>
    <property type="evidence" value="ECO:0007669"/>
    <property type="project" value="InterPro"/>
</dbReference>